<feature type="signal peptide" evidence="2">
    <location>
        <begin position="1"/>
        <end position="23"/>
    </location>
</feature>
<keyword evidence="3" id="KW-0413">Isomerase</keyword>
<dbReference type="InterPro" id="IPR050245">
    <property type="entry name" value="PrsA_foldase"/>
</dbReference>
<accession>A0AAU7ZNG5</accession>
<keyword evidence="2" id="KW-0732">Signal</keyword>
<feature type="chain" id="PRO_5043919158" evidence="2">
    <location>
        <begin position="24"/>
        <end position="344"/>
    </location>
</feature>
<reference evidence="3" key="2">
    <citation type="journal article" date="2024" name="Environ. Microbiol.">
        <title>Genome analysis and description of Tunturibacter gen. nov. expands the diversity of Terriglobia in tundra soils.</title>
        <authorList>
            <person name="Messyasz A."/>
            <person name="Mannisto M.K."/>
            <person name="Kerkhof L.J."/>
            <person name="Haggblom M.M."/>
        </authorList>
    </citation>
    <scope>NUCLEOTIDE SEQUENCE</scope>
    <source>
        <strain evidence="3">X5P6</strain>
    </source>
</reference>
<sequence>MKVKLFMTRHRLLWLLLASLAWYQATTSRSVLEAQTPPTMATTARDLGHRSEISNTAQDKPLITISGLCDNPSADESAASNCETVITRAQFEKVINAIQPGMPAHARREFALHYADVLVMSNKAEQMGLDTRPNFEEQMRLARIQVLSRELEKVIQEQTSQISEKDIEDYYSNNTSRFEKAKIDRIYVPKIQQSLPTSDKELRDSDASVRSRKSEKTMKAEADNLRARAIAGEGFTKLQADAYEIAGIKTAAPNTIMVIRRISLPPGQVSVMDLRPGEVSEVLTDPNGYDIYKVETKDKLSLDQAREEIKATLRSLHKQDAMRNVEDSTNTTLDESYFVRGRSQ</sequence>
<feature type="compositionally biased region" description="Basic and acidic residues" evidence="1">
    <location>
        <begin position="198"/>
        <end position="219"/>
    </location>
</feature>
<feature type="region of interest" description="Disordered" evidence="1">
    <location>
        <begin position="195"/>
        <end position="219"/>
    </location>
</feature>
<evidence type="ECO:0000256" key="1">
    <source>
        <dbReference type="SAM" id="MobiDB-lite"/>
    </source>
</evidence>
<organism evidence="3">
    <name type="scientific">Tunturiibacter psychrotolerans</name>
    <dbReference type="NCBI Taxonomy" id="3069686"/>
    <lineage>
        <taxon>Bacteria</taxon>
        <taxon>Pseudomonadati</taxon>
        <taxon>Acidobacteriota</taxon>
        <taxon>Terriglobia</taxon>
        <taxon>Terriglobales</taxon>
        <taxon>Acidobacteriaceae</taxon>
        <taxon>Tunturiibacter</taxon>
    </lineage>
</organism>
<evidence type="ECO:0000256" key="2">
    <source>
        <dbReference type="SAM" id="SignalP"/>
    </source>
</evidence>
<dbReference type="RefSeq" id="WP_353063326.1">
    <property type="nucleotide sequence ID" value="NZ_CP132942.1"/>
</dbReference>
<dbReference type="Gene3D" id="1.10.4030.10">
    <property type="entry name" value="Porin chaperone SurA, peptide-binding domain"/>
    <property type="match status" value="1"/>
</dbReference>
<name>A0AAU7ZNG5_9BACT</name>
<dbReference type="EMBL" id="CP132942">
    <property type="protein sequence ID" value="XCB32480.1"/>
    <property type="molecule type" value="Genomic_DNA"/>
</dbReference>
<dbReference type="PANTHER" id="PTHR47245">
    <property type="entry name" value="PEPTIDYLPROLYL ISOMERASE"/>
    <property type="match status" value="1"/>
</dbReference>
<dbReference type="KEGG" id="tpsc:RBB77_18860"/>
<dbReference type="Gene3D" id="3.10.50.40">
    <property type="match status" value="1"/>
</dbReference>
<dbReference type="PANTHER" id="PTHR47245:SF2">
    <property type="entry name" value="PEPTIDYL-PROLYL CIS-TRANS ISOMERASE HP_0175-RELATED"/>
    <property type="match status" value="1"/>
</dbReference>
<reference evidence="3" key="1">
    <citation type="submission" date="2023-08" db="EMBL/GenBank/DDBJ databases">
        <authorList>
            <person name="Messyasz A."/>
            <person name="Mannisto M.K."/>
            <person name="Kerkhof L.J."/>
            <person name="Haggblom M."/>
        </authorList>
    </citation>
    <scope>NUCLEOTIDE SEQUENCE</scope>
    <source>
        <strain evidence="3">X5P6</strain>
    </source>
</reference>
<dbReference type="InterPro" id="IPR046357">
    <property type="entry name" value="PPIase_dom_sf"/>
</dbReference>
<evidence type="ECO:0000313" key="3">
    <source>
        <dbReference type="EMBL" id="XCB32480.1"/>
    </source>
</evidence>
<gene>
    <name evidence="3" type="ORF">RBB77_18860</name>
</gene>
<dbReference type="GO" id="GO:0003755">
    <property type="term" value="F:peptidyl-prolyl cis-trans isomerase activity"/>
    <property type="evidence" value="ECO:0007669"/>
    <property type="project" value="InterPro"/>
</dbReference>
<proteinExistence type="predicted"/>
<dbReference type="AlphaFoldDB" id="A0AAU7ZNG5"/>
<protein>
    <submittedName>
        <fullName evidence="3">Peptidylprolyl isomerase</fullName>
    </submittedName>
</protein>